<reference evidence="1 2" key="1">
    <citation type="submission" date="2020-05" db="EMBL/GenBank/DDBJ databases">
        <title>Characterization of novel class B3 metallo-beta-lactamase from novel Pseudomonas species.</title>
        <authorList>
            <person name="Yamada K."/>
            <person name="Aoki K."/>
            <person name="Ishii Y."/>
        </authorList>
    </citation>
    <scope>NUCLEOTIDE SEQUENCE [LARGE SCALE GENOMIC DNA]</scope>
    <source>
        <strain evidence="1 2">TUM18999</strain>
    </source>
</reference>
<evidence type="ECO:0000313" key="2">
    <source>
        <dbReference type="Proteomes" id="UP000509383"/>
    </source>
</evidence>
<dbReference type="Proteomes" id="UP000509383">
    <property type="component" value="Chromosome"/>
</dbReference>
<dbReference type="EMBL" id="AP023189">
    <property type="protein sequence ID" value="BCG24970.1"/>
    <property type="molecule type" value="Genomic_DNA"/>
</dbReference>
<evidence type="ECO:0000313" key="1">
    <source>
        <dbReference type="EMBL" id="BCG24970.1"/>
    </source>
</evidence>
<organism evidence="1 2">
    <name type="scientific">Pseudomonas tohonis</name>
    <dbReference type="NCBI Taxonomy" id="2725477"/>
    <lineage>
        <taxon>Bacteria</taxon>
        <taxon>Pseudomonadati</taxon>
        <taxon>Pseudomonadota</taxon>
        <taxon>Gammaproteobacteria</taxon>
        <taxon>Pseudomonadales</taxon>
        <taxon>Pseudomonadaceae</taxon>
        <taxon>Pseudomonas</taxon>
    </lineage>
</organism>
<dbReference type="KEGG" id="ptw:TUM18999_31610"/>
<proteinExistence type="predicted"/>
<name>A0A6J4E5Q9_9PSED</name>
<accession>A0A6J4E5Q9</accession>
<dbReference type="AlphaFoldDB" id="A0A6J4E5Q9"/>
<sequence length="193" mass="22129">MLDNLPFQLLFESGLEALVDGYFRESVSSFAAALERLYEFSIRIQLRSEGVDPKAFERMWKLVSVQSERQLGMYIGVRTLKEGKEPPTLSQSQIKFRNLVIHKGYFPSGEESFEFGCSVFRLIMDEVMRLDAVYKSAVADETLYHRVRNSDLLNEGENPVFLFLGMAVADRSHRTFADVVARAQASMQRRRVS</sequence>
<gene>
    <name evidence="1" type="ORF">TUM18999_31610</name>
</gene>
<protein>
    <submittedName>
        <fullName evidence="1">Uncharacterized protein</fullName>
    </submittedName>
</protein>